<accession>A0A0J6T141</accession>
<reference evidence="1 2" key="1">
    <citation type="submission" date="2015-03" db="EMBL/GenBank/DDBJ databases">
        <title>Genome sequencing of Methylobacterium tarhaniae DSM 25844.</title>
        <authorList>
            <person name="Chaudhry V."/>
            <person name="Patil P.B."/>
        </authorList>
    </citation>
    <scope>NUCLEOTIDE SEQUENCE [LARGE SCALE GENOMIC DNA]</scope>
    <source>
        <strain evidence="1 2">DSM 25844</strain>
    </source>
</reference>
<dbReference type="AlphaFoldDB" id="A0A0J6T141"/>
<dbReference type="EMBL" id="LABZ01000086">
    <property type="protein sequence ID" value="KMO41170.1"/>
    <property type="molecule type" value="Genomic_DNA"/>
</dbReference>
<gene>
    <name evidence="1" type="ORF">VQ03_13235</name>
</gene>
<organism evidence="1 2">
    <name type="scientific">Methylobacterium tarhaniae</name>
    <dbReference type="NCBI Taxonomy" id="1187852"/>
    <lineage>
        <taxon>Bacteria</taxon>
        <taxon>Pseudomonadati</taxon>
        <taxon>Pseudomonadota</taxon>
        <taxon>Alphaproteobacteria</taxon>
        <taxon>Hyphomicrobiales</taxon>
        <taxon>Methylobacteriaceae</taxon>
        <taxon>Methylobacterium</taxon>
    </lineage>
</organism>
<dbReference type="OrthoDB" id="1898893at2"/>
<evidence type="ECO:0000313" key="1">
    <source>
        <dbReference type="EMBL" id="KMO41170.1"/>
    </source>
</evidence>
<keyword evidence="2" id="KW-1185">Reference proteome</keyword>
<sequence>MECVTTYDSLSKCDIKMLFDTKYMYEDKDTNDLIWDHGVNGDYGGKFNGVMNLCDNRKLTLYSGKVILEKFPADFLECFREVYILTYLFEGSAMSAYLKAHGHTYEMLTLSEDRRELKPWAEYGDESSRKSDLKQLITIYEGQANQVGTKVGKACPLSSTWYDTQARNRTGKLEVMKGSTGHFFKKVTETKSSHNAWTVFKKHRNALQGDGYTKGWITYNCRATNQHIEKRSLAYLCNVYHNPNIVQYFKQRGIAFNQDLYALSEMLQWIWRSQVRRHDPIHLFIPSERMRNLLYLWLNTRSTPELISKLS</sequence>
<dbReference type="Proteomes" id="UP000036449">
    <property type="component" value="Unassembled WGS sequence"/>
</dbReference>
<proteinExistence type="predicted"/>
<dbReference type="PATRIC" id="fig|1187852.3.peg.6655"/>
<name>A0A0J6T141_9HYPH</name>
<evidence type="ECO:0000313" key="2">
    <source>
        <dbReference type="Proteomes" id="UP000036449"/>
    </source>
</evidence>
<protein>
    <submittedName>
        <fullName evidence="1">Uncharacterized protein</fullName>
    </submittedName>
</protein>
<comment type="caution">
    <text evidence="1">The sequence shown here is derived from an EMBL/GenBank/DDBJ whole genome shotgun (WGS) entry which is preliminary data.</text>
</comment>